<organism evidence="1 2">
    <name type="scientific">Acanthoscelides obtectus</name>
    <name type="common">Bean weevil</name>
    <name type="synonym">Bruchus obtectus</name>
    <dbReference type="NCBI Taxonomy" id="200917"/>
    <lineage>
        <taxon>Eukaryota</taxon>
        <taxon>Metazoa</taxon>
        <taxon>Ecdysozoa</taxon>
        <taxon>Arthropoda</taxon>
        <taxon>Hexapoda</taxon>
        <taxon>Insecta</taxon>
        <taxon>Pterygota</taxon>
        <taxon>Neoptera</taxon>
        <taxon>Endopterygota</taxon>
        <taxon>Coleoptera</taxon>
        <taxon>Polyphaga</taxon>
        <taxon>Cucujiformia</taxon>
        <taxon>Chrysomeloidea</taxon>
        <taxon>Chrysomelidae</taxon>
        <taxon>Bruchinae</taxon>
        <taxon>Bruchini</taxon>
        <taxon>Acanthoscelides</taxon>
    </lineage>
</organism>
<gene>
    <name evidence="1" type="ORF">ACAOBT_LOCUS15729</name>
</gene>
<dbReference type="Proteomes" id="UP001152888">
    <property type="component" value="Unassembled WGS sequence"/>
</dbReference>
<reference evidence="1" key="1">
    <citation type="submission" date="2022-03" db="EMBL/GenBank/DDBJ databases">
        <authorList>
            <person name="Sayadi A."/>
        </authorList>
    </citation>
    <scope>NUCLEOTIDE SEQUENCE</scope>
</reference>
<name>A0A9P0KVR6_ACAOB</name>
<proteinExistence type="predicted"/>
<evidence type="ECO:0000313" key="2">
    <source>
        <dbReference type="Proteomes" id="UP001152888"/>
    </source>
</evidence>
<dbReference type="OrthoDB" id="6617004at2759"/>
<evidence type="ECO:0000313" key="1">
    <source>
        <dbReference type="EMBL" id="CAH1983777.1"/>
    </source>
</evidence>
<accession>A0A9P0KVR6</accession>
<keyword evidence="2" id="KW-1185">Reference proteome</keyword>
<comment type="caution">
    <text evidence="1">The sequence shown here is derived from an EMBL/GenBank/DDBJ whole genome shotgun (WGS) entry which is preliminary data.</text>
</comment>
<sequence length="84" mass="9991">MNAKIKQRYPLTHYVNCYAHQLNLIMSQAASANAQVRVFFGDLKDIPRFFNNSRQRVEVMNRIVRKKFSKEQQLKGILIFEEQM</sequence>
<dbReference type="AlphaFoldDB" id="A0A9P0KVR6"/>
<dbReference type="EMBL" id="CAKOFQ010006945">
    <property type="protein sequence ID" value="CAH1983777.1"/>
    <property type="molecule type" value="Genomic_DNA"/>
</dbReference>
<protein>
    <submittedName>
        <fullName evidence="1">Uncharacterized protein</fullName>
    </submittedName>
</protein>